<keyword evidence="1" id="KW-1133">Transmembrane helix</keyword>
<reference evidence="2 3" key="1">
    <citation type="submission" date="2018-06" db="EMBL/GenBank/DDBJ databases">
        <authorList>
            <consortium name="PulseNet: The National Subtyping Network for Foodborne Disease Surveillance"/>
            <person name="Tarr C.L."/>
            <person name="Trees E."/>
            <person name="Katz L.S."/>
            <person name="Carleton-Romer H.A."/>
            <person name="Stroika S."/>
            <person name="Kucerova Z."/>
            <person name="Roache K.F."/>
            <person name="Sabol A.L."/>
            <person name="Besser J."/>
            <person name="Gerner-Smidt P."/>
        </authorList>
    </citation>
    <scope>NUCLEOTIDE SEQUENCE [LARGE SCALE GENOMIC DNA]</scope>
    <source>
        <strain evidence="2 3">PNUSAC003104</strain>
    </source>
</reference>
<dbReference type="EMBL" id="AABVLA010000029">
    <property type="protein sequence ID" value="EAJ1622350.1"/>
    <property type="molecule type" value="Genomic_DNA"/>
</dbReference>
<proteinExistence type="predicted"/>
<name>A0A5L8V230_CAMUP</name>
<keyword evidence="1" id="KW-0812">Transmembrane</keyword>
<dbReference type="RefSeq" id="WP_213243054.1">
    <property type="nucleotide sequence ID" value="NZ_JANKIY010000033.1"/>
</dbReference>
<sequence>MRQEILKDILKEIKIIKSIIKDKGSINAALMDEISKRAIFQSITNIAVDMHEKLDDETRAIFQEKDLKFSKDTRNFIAHNNKATNLKVVRNFINFELVRIEKAIFAVFQKEQSVNSSTSSNKNPYSNFFKLKKSFTILFSYIVALFFIFCGYLLIKGIKHIGGIDIAILLCFIPVFILFGIVAAVLRKREKEFIDTAKEAKTTENKENQQ</sequence>
<gene>
    <name evidence="2" type="ORF">CT510_06810</name>
</gene>
<feature type="transmembrane region" description="Helical" evidence="1">
    <location>
        <begin position="135"/>
        <end position="155"/>
    </location>
</feature>
<evidence type="ECO:0000256" key="1">
    <source>
        <dbReference type="SAM" id="Phobius"/>
    </source>
</evidence>
<feature type="transmembrane region" description="Helical" evidence="1">
    <location>
        <begin position="161"/>
        <end position="186"/>
    </location>
</feature>
<evidence type="ECO:0000313" key="2">
    <source>
        <dbReference type="EMBL" id="EAJ1622350.1"/>
    </source>
</evidence>
<dbReference type="GeneID" id="77231645"/>
<dbReference type="AlphaFoldDB" id="A0A5L8V230"/>
<protein>
    <submittedName>
        <fullName evidence="2">Uncharacterized protein</fullName>
    </submittedName>
</protein>
<evidence type="ECO:0000313" key="3">
    <source>
        <dbReference type="Proteomes" id="UP000535305"/>
    </source>
</evidence>
<organism evidence="2 3">
    <name type="scientific">Campylobacter upsaliensis</name>
    <dbReference type="NCBI Taxonomy" id="28080"/>
    <lineage>
        <taxon>Bacteria</taxon>
        <taxon>Pseudomonadati</taxon>
        <taxon>Campylobacterota</taxon>
        <taxon>Epsilonproteobacteria</taxon>
        <taxon>Campylobacterales</taxon>
        <taxon>Campylobacteraceae</taxon>
        <taxon>Campylobacter</taxon>
    </lineage>
</organism>
<accession>A0A5L8V230</accession>
<dbReference type="Proteomes" id="UP000535305">
    <property type="component" value="Unassembled WGS sequence"/>
</dbReference>
<keyword evidence="1" id="KW-0472">Membrane</keyword>
<comment type="caution">
    <text evidence="2">The sequence shown here is derived from an EMBL/GenBank/DDBJ whole genome shotgun (WGS) entry which is preliminary data.</text>
</comment>
<keyword evidence="3" id="KW-1185">Reference proteome</keyword>